<evidence type="ECO:0000313" key="3">
    <source>
        <dbReference type="Proteomes" id="UP001165678"/>
    </source>
</evidence>
<proteinExistence type="predicted"/>
<reference evidence="2" key="1">
    <citation type="submission" date="2022-11" db="EMBL/GenBank/DDBJ databases">
        <title>Larsenimonas rhizosphaerae sp. nov., isolated from a tidal mudflat.</title>
        <authorList>
            <person name="Lee S.D."/>
            <person name="Kim I.S."/>
        </authorList>
    </citation>
    <scope>NUCLEOTIDE SEQUENCE</scope>
    <source>
        <strain evidence="2">GH2-1</strain>
    </source>
</reference>
<accession>A0AA41ZLA2</accession>
<sequence length="53" mass="5952">MTAQGHPKPSRPDRNASGCTSRQMTTIMRAGKAPRWMFSPRAVRRPFLTDPPV</sequence>
<dbReference type="Proteomes" id="UP001165678">
    <property type="component" value="Unassembled WGS sequence"/>
</dbReference>
<name>A0AA41ZLA2_9GAMM</name>
<evidence type="ECO:0000313" key="2">
    <source>
        <dbReference type="EMBL" id="MCX2522855.1"/>
    </source>
</evidence>
<keyword evidence="3" id="KW-1185">Reference proteome</keyword>
<protein>
    <submittedName>
        <fullName evidence="2">Uncharacterized protein</fullName>
    </submittedName>
</protein>
<evidence type="ECO:0000256" key="1">
    <source>
        <dbReference type="SAM" id="MobiDB-lite"/>
    </source>
</evidence>
<feature type="region of interest" description="Disordered" evidence="1">
    <location>
        <begin position="1"/>
        <end position="22"/>
    </location>
</feature>
<dbReference type="EMBL" id="JAPIVE010000001">
    <property type="protein sequence ID" value="MCX2522855.1"/>
    <property type="molecule type" value="Genomic_DNA"/>
</dbReference>
<gene>
    <name evidence="2" type="ORF">OQ287_01240</name>
</gene>
<dbReference type="AlphaFoldDB" id="A0AA41ZLA2"/>
<comment type="caution">
    <text evidence="2">The sequence shown here is derived from an EMBL/GenBank/DDBJ whole genome shotgun (WGS) entry which is preliminary data.</text>
</comment>
<dbReference type="RefSeq" id="WP_250936104.1">
    <property type="nucleotide sequence ID" value="NZ_JAMLJK010000001.1"/>
</dbReference>
<organism evidence="2 3">
    <name type="scientific">Larsenimonas rhizosphaerae</name>
    <dbReference type="NCBI Taxonomy" id="2944682"/>
    <lineage>
        <taxon>Bacteria</taxon>
        <taxon>Pseudomonadati</taxon>
        <taxon>Pseudomonadota</taxon>
        <taxon>Gammaproteobacteria</taxon>
        <taxon>Oceanospirillales</taxon>
        <taxon>Halomonadaceae</taxon>
        <taxon>Larsenimonas</taxon>
    </lineage>
</organism>